<evidence type="ECO:0000256" key="5">
    <source>
        <dbReference type="ARBA" id="ARBA00022801"/>
    </source>
</evidence>
<feature type="transmembrane region" description="Helical" evidence="8">
    <location>
        <begin position="131"/>
        <end position="149"/>
    </location>
</feature>
<dbReference type="RefSeq" id="WP_345595011.1">
    <property type="nucleotide sequence ID" value="NZ_BAABJG010000055.1"/>
</dbReference>
<feature type="transmembrane region" description="Helical" evidence="8">
    <location>
        <begin position="78"/>
        <end position="95"/>
    </location>
</feature>
<dbReference type="Pfam" id="PF04647">
    <property type="entry name" value="AgrB"/>
    <property type="match status" value="1"/>
</dbReference>
<protein>
    <submittedName>
        <fullName evidence="9">Accessory gene regulator B family protein</fullName>
    </submittedName>
</protein>
<evidence type="ECO:0000313" key="10">
    <source>
        <dbReference type="Proteomes" id="UP001597180"/>
    </source>
</evidence>
<feature type="transmembrane region" description="Helical" evidence="8">
    <location>
        <begin position="101"/>
        <end position="119"/>
    </location>
</feature>
<keyword evidence="2" id="KW-0673">Quorum sensing</keyword>
<evidence type="ECO:0000256" key="3">
    <source>
        <dbReference type="ARBA" id="ARBA00022670"/>
    </source>
</evidence>
<feature type="transmembrane region" description="Helical" evidence="8">
    <location>
        <begin position="21"/>
        <end position="40"/>
    </location>
</feature>
<gene>
    <name evidence="9" type="ORF">ACFQ4B_05525</name>
</gene>
<keyword evidence="3" id="KW-0645">Protease</keyword>
<evidence type="ECO:0000256" key="1">
    <source>
        <dbReference type="ARBA" id="ARBA00022475"/>
    </source>
</evidence>
<accession>A0ABW3UFT5</accession>
<keyword evidence="1" id="KW-1003">Cell membrane</keyword>
<comment type="caution">
    <text evidence="9">The sequence shown here is derived from an EMBL/GenBank/DDBJ whole genome shotgun (WGS) entry which is preliminary data.</text>
</comment>
<evidence type="ECO:0000256" key="8">
    <source>
        <dbReference type="SAM" id="Phobius"/>
    </source>
</evidence>
<dbReference type="SMART" id="SM00793">
    <property type="entry name" value="AgrB"/>
    <property type="match status" value="1"/>
</dbReference>
<sequence length="182" mass="20590">MVDRLATLFSLYIKSKVADSRSIEVINYGMIIIFNLLFTIAMSFSIALLLGILEKTLIVFVVFVLFRQFAGGYHLKNCDACVITSTIILIAIPYIDLNIQLEILDVLSILLVLWLAPNTKKFTKRSDSRRYIIYKVVPAVLILFNVIVIKSSLVSLTLFTASLSLLLAHVRDWVELRNVHAN</sequence>
<evidence type="ECO:0000313" key="9">
    <source>
        <dbReference type="EMBL" id="MFD1219568.1"/>
    </source>
</evidence>
<proteinExistence type="predicted"/>
<dbReference type="InterPro" id="IPR006741">
    <property type="entry name" value="AgrB"/>
</dbReference>
<evidence type="ECO:0000256" key="7">
    <source>
        <dbReference type="ARBA" id="ARBA00023136"/>
    </source>
</evidence>
<feature type="transmembrane region" description="Helical" evidence="8">
    <location>
        <begin position="46"/>
        <end position="66"/>
    </location>
</feature>
<keyword evidence="10" id="KW-1185">Reference proteome</keyword>
<dbReference type="EMBL" id="JBHTLU010000012">
    <property type="protein sequence ID" value="MFD1219568.1"/>
    <property type="molecule type" value="Genomic_DNA"/>
</dbReference>
<evidence type="ECO:0000256" key="2">
    <source>
        <dbReference type="ARBA" id="ARBA00022654"/>
    </source>
</evidence>
<keyword evidence="4 8" id="KW-0812">Transmembrane</keyword>
<organism evidence="9 10">
    <name type="scientific">Paenibacillus vulneris</name>
    <dbReference type="NCBI Taxonomy" id="1133364"/>
    <lineage>
        <taxon>Bacteria</taxon>
        <taxon>Bacillati</taxon>
        <taxon>Bacillota</taxon>
        <taxon>Bacilli</taxon>
        <taxon>Bacillales</taxon>
        <taxon>Paenibacillaceae</taxon>
        <taxon>Paenibacillus</taxon>
    </lineage>
</organism>
<keyword evidence="6 8" id="KW-1133">Transmembrane helix</keyword>
<evidence type="ECO:0000256" key="6">
    <source>
        <dbReference type="ARBA" id="ARBA00022989"/>
    </source>
</evidence>
<keyword evidence="7 8" id="KW-0472">Membrane</keyword>
<dbReference type="Proteomes" id="UP001597180">
    <property type="component" value="Unassembled WGS sequence"/>
</dbReference>
<name>A0ABW3UFT5_9BACL</name>
<keyword evidence="5" id="KW-0378">Hydrolase</keyword>
<reference evidence="10" key="1">
    <citation type="journal article" date="2019" name="Int. J. Syst. Evol. Microbiol.">
        <title>The Global Catalogue of Microorganisms (GCM) 10K type strain sequencing project: providing services to taxonomists for standard genome sequencing and annotation.</title>
        <authorList>
            <consortium name="The Broad Institute Genomics Platform"/>
            <consortium name="The Broad Institute Genome Sequencing Center for Infectious Disease"/>
            <person name="Wu L."/>
            <person name="Ma J."/>
        </authorList>
    </citation>
    <scope>NUCLEOTIDE SEQUENCE [LARGE SCALE GENOMIC DNA]</scope>
    <source>
        <strain evidence="10">CCUG 53270</strain>
    </source>
</reference>
<evidence type="ECO:0000256" key="4">
    <source>
        <dbReference type="ARBA" id="ARBA00022692"/>
    </source>
</evidence>